<dbReference type="AlphaFoldDB" id="A0A7W7ZFB2"/>
<name>A0A7W7ZFB2_9BACT</name>
<keyword evidence="1" id="KW-0732">Signal</keyword>
<dbReference type="RefSeq" id="WP_184218252.1">
    <property type="nucleotide sequence ID" value="NZ_JACHIP010000004.1"/>
</dbReference>
<proteinExistence type="predicted"/>
<sequence>MKANILSAALILVGCPGAIFCQDVAVTAKVTTPDDSVTQQYMALDQECRSLVAKRDATNAVPACKRVSEEADKFDRKTHPITRRGAYVFYATALIQAQKYREAVEAGDKAVAVVRMGFDDGSGSSAAYYIRGQAKADVGDLAGGDTDLEQAEKFQRDALAGPAGQDLARPYSYTLKRELMFHAQVLTAMGNKDGASKKLEEASRL</sequence>
<dbReference type="PROSITE" id="PS51257">
    <property type="entry name" value="PROKAR_LIPOPROTEIN"/>
    <property type="match status" value="1"/>
</dbReference>
<keyword evidence="3" id="KW-1185">Reference proteome</keyword>
<evidence type="ECO:0000313" key="2">
    <source>
        <dbReference type="EMBL" id="MBB5058529.1"/>
    </source>
</evidence>
<dbReference type="InterPro" id="IPR011990">
    <property type="entry name" value="TPR-like_helical_dom_sf"/>
</dbReference>
<evidence type="ECO:0000313" key="3">
    <source>
        <dbReference type="Proteomes" id="UP000540989"/>
    </source>
</evidence>
<feature type="signal peptide" evidence="1">
    <location>
        <begin position="1"/>
        <end position="21"/>
    </location>
</feature>
<gene>
    <name evidence="2" type="ORF">HDF16_003243</name>
</gene>
<dbReference type="SUPFAM" id="SSF48452">
    <property type="entry name" value="TPR-like"/>
    <property type="match status" value="1"/>
</dbReference>
<organism evidence="2 3">
    <name type="scientific">Granulicella aggregans</name>
    <dbReference type="NCBI Taxonomy" id="474949"/>
    <lineage>
        <taxon>Bacteria</taxon>
        <taxon>Pseudomonadati</taxon>
        <taxon>Acidobacteriota</taxon>
        <taxon>Terriglobia</taxon>
        <taxon>Terriglobales</taxon>
        <taxon>Acidobacteriaceae</taxon>
        <taxon>Granulicella</taxon>
    </lineage>
</organism>
<dbReference type="Proteomes" id="UP000540989">
    <property type="component" value="Unassembled WGS sequence"/>
</dbReference>
<comment type="caution">
    <text evidence="2">The sequence shown here is derived from an EMBL/GenBank/DDBJ whole genome shotgun (WGS) entry which is preliminary data.</text>
</comment>
<dbReference type="EMBL" id="JACHIP010000004">
    <property type="protein sequence ID" value="MBB5058529.1"/>
    <property type="molecule type" value="Genomic_DNA"/>
</dbReference>
<protein>
    <submittedName>
        <fullName evidence="2">Tetratricopeptide (TPR) repeat protein</fullName>
    </submittedName>
</protein>
<accession>A0A7W7ZFB2</accession>
<reference evidence="2 3" key="1">
    <citation type="submission" date="2020-08" db="EMBL/GenBank/DDBJ databases">
        <title>Genomic Encyclopedia of Type Strains, Phase IV (KMG-V): Genome sequencing to study the core and pangenomes of soil and plant-associated prokaryotes.</title>
        <authorList>
            <person name="Whitman W."/>
        </authorList>
    </citation>
    <scope>NUCLEOTIDE SEQUENCE [LARGE SCALE GENOMIC DNA]</scope>
    <source>
        <strain evidence="2 3">M8UP14</strain>
    </source>
</reference>
<feature type="chain" id="PRO_5030996969" evidence="1">
    <location>
        <begin position="22"/>
        <end position="205"/>
    </location>
</feature>
<evidence type="ECO:0000256" key="1">
    <source>
        <dbReference type="SAM" id="SignalP"/>
    </source>
</evidence>
<dbReference type="Gene3D" id="1.25.40.10">
    <property type="entry name" value="Tetratricopeptide repeat domain"/>
    <property type="match status" value="1"/>
</dbReference>